<proteinExistence type="predicted"/>
<protein>
    <submittedName>
        <fullName evidence="2">Uncharacterized protein</fullName>
    </submittedName>
</protein>
<dbReference type="Proteomes" id="UP000016931">
    <property type="component" value="Unassembled WGS sequence"/>
</dbReference>
<keyword evidence="3" id="KW-1185">Reference proteome</keyword>
<feature type="compositionally biased region" description="Polar residues" evidence="1">
    <location>
        <begin position="194"/>
        <end position="204"/>
    </location>
</feature>
<dbReference type="HOGENOM" id="CLU_790277_0_0_1"/>
<dbReference type="RefSeq" id="XP_016757058.1">
    <property type="nucleotide sequence ID" value="XM_016901638.1"/>
</dbReference>
<name>M3CY07_SPHMS</name>
<dbReference type="OrthoDB" id="3633070at2759"/>
<accession>M3CY07</accession>
<gene>
    <name evidence="2" type="ORF">SEPMUDRAFT_120832</name>
</gene>
<dbReference type="EMBL" id="KB456270">
    <property type="protein sequence ID" value="EMF08937.1"/>
    <property type="molecule type" value="Genomic_DNA"/>
</dbReference>
<dbReference type="GeneID" id="27898775"/>
<evidence type="ECO:0000313" key="2">
    <source>
        <dbReference type="EMBL" id="EMF08937.1"/>
    </source>
</evidence>
<sequence>MAAPARKKIIISLAELASMRVNFSVYMRSYLAKKGIDAAFLKENITSEKILMHFIDASRNLLKPAKAKPRSLADRGEDEVTTDHLQRYFRAEGMPEVFVERITGPHVVDYVVSSLPQKLRQQYLDNQAKKSDSSAEGAAKSGQRDSVLHATTSSKKRKRPDPSDDDEDYEDLSQGHRSVNKSQKSQPKRKRTSKSIPKSKSTATKEPPLLDLSVSHNKISTPCLKNLTLSETSPFKAQISAPKFLAFLATSATFQAARLASVCVTLARAGQKEKAKAFGQYGLDLLGPAIFAAHVVVCEQSAEEKAGMLFSKIVLVDCVDELHYGCSKPAAARLRYLIDEEGMWWSKPRGS</sequence>
<feature type="compositionally biased region" description="Polar residues" evidence="1">
    <location>
        <begin position="175"/>
        <end position="185"/>
    </location>
</feature>
<dbReference type="AlphaFoldDB" id="M3CY07"/>
<evidence type="ECO:0000256" key="1">
    <source>
        <dbReference type="SAM" id="MobiDB-lite"/>
    </source>
</evidence>
<feature type="region of interest" description="Disordered" evidence="1">
    <location>
        <begin position="125"/>
        <end position="211"/>
    </location>
</feature>
<reference evidence="2 3" key="1">
    <citation type="journal article" date="2012" name="PLoS Pathog.">
        <title>Diverse lifestyles and strategies of plant pathogenesis encoded in the genomes of eighteen Dothideomycetes fungi.</title>
        <authorList>
            <person name="Ohm R.A."/>
            <person name="Feau N."/>
            <person name="Henrissat B."/>
            <person name="Schoch C.L."/>
            <person name="Horwitz B.A."/>
            <person name="Barry K.W."/>
            <person name="Condon B.J."/>
            <person name="Copeland A.C."/>
            <person name="Dhillon B."/>
            <person name="Glaser F."/>
            <person name="Hesse C.N."/>
            <person name="Kosti I."/>
            <person name="LaButti K."/>
            <person name="Lindquist E.A."/>
            <person name="Lucas S."/>
            <person name="Salamov A.A."/>
            <person name="Bradshaw R.E."/>
            <person name="Ciuffetti L."/>
            <person name="Hamelin R.C."/>
            <person name="Kema G.H.J."/>
            <person name="Lawrence C."/>
            <person name="Scott J.A."/>
            <person name="Spatafora J.W."/>
            <person name="Turgeon B.G."/>
            <person name="de Wit P.J.G.M."/>
            <person name="Zhong S."/>
            <person name="Goodwin S.B."/>
            <person name="Grigoriev I.V."/>
        </authorList>
    </citation>
    <scope>NUCLEOTIDE SEQUENCE [LARGE SCALE GENOMIC DNA]</scope>
    <source>
        <strain evidence="2 3">SO2202</strain>
    </source>
</reference>
<organism evidence="2 3">
    <name type="scientific">Sphaerulina musiva (strain SO2202)</name>
    <name type="common">Poplar stem canker fungus</name>
    <name type="synonym">Septoria musiva</name>
    <dbReference type="NCBI Taxonomy" id="692275"/>
    <lineage>
        <taxon>Eukaryota</taxon>
        <taxon>Fungi</taxon>
        <taxon>Dikarya</taxon>
        <taxon>Ascomycota</taxon>
        <taxon>Pezizomycotina</taxon>
        <taxon>Dothideomycetes</taxon>
        <taxon>Dothideomycetidae</taxon>
        <taxon>Mycosphaerellales</taxon>
        <taxon>Mycosphaerellaceae</taxon>
        <taxon>Sphaerulina</taxon>
    </lineage>
</organism>
<evidence type="ECO:0000313" key="3">
    <source>
        <dbReference type="Proteomes" id="UP000016931"/>
    </source>
</evidence>